<keyword evidence="4" id="KW-1185">Reference proteome</keyword>
<dbReference type="Proteomes" id="UP000540191">
    <property type="component" value="Unassembled WGS sequence"/>
</dbReference>
<dbReference type="PANTHER" id="PTHR47649:SF1">
    <property type="entry name" value="RIBONUCLEASE D"/>
    <property type="match status" value="1"/>
</dbReference>
<evidence type="ECO:0000259" key="2">
    <source>
        <dbReference type="PROSITE" id="PS50967"/>
    </source>
</evidence>
<dbReference type="Pfam" id="PF01612">
    <property type="entry name" value="DNA_pol_A_exo1"/>
    <property type="match status" value="1"/>
</dbReference>
<dbReference type="PROSITE" id="PS50967">
    <property type="entry name" value="HRDC"/>
    <property type="match status" value="1"/>
</dbReference>
<keyword evidence="3" id="KW-0378">Hydrolase</keyword>
<comment type="caution">
    <text evidence="3">The sequence shown here is derived from an EMBL/GenBank/DDBJ whole genome shotgun (WGS) entry which is preliminary data.</text>
</comment>
<dbReference type="InterPro" id="IPR044876">
    <property type="entry name" value="HRDC_dom_sf"/>
</dbReference>
<dbReference type="InterPro" id="IPR041605">
    <property type="entry name" value="Exo_C"/>
</dbReference>
<dbReference type="SMART" id="SM00341">
    <property type="entry name" value="HRDC"/>
    <property type="match status" value="1"/>
</dbReference>
<dbReference type="GO" id="GO:0008408">
    <property type="term" value="F:3'-5' exonuclease activity"/>
    <property type="evidence" value="ECO:0007669"/>
    <property type="project" value="InterPro"/>
</dbReference>
<evidence type="ECO:0000256" key="1">
    <source>
        <dbReference type="SAM" id="MobiDB-lite"/>
    </source>
</evidence>
<dbReference type="SMART" id="SM00474">
    <property type="entry name" value="35EXOc"/>
    <property type="match status" value="1"/>
</dbReference>
<feature type="compositionally biased region" description="Basic and acidic residues" evidence="1">
    <location>
        <begin position="1"/>
        <end position="13"/>
    </location>
</feature>
<dbReference type="EC" id="3.1.13.5" evidence="3"/>
<sequence>MTDSRPRARDSSPHRGALPAEPRPDEHDRPDSGPRLVTVPAGGVPFVTDTPGGLRACAEALASGTGPVAVDAERASGIRYGQRAFLVQLKRTGSGIWLIDPEAFEDLTPLVPSLAGVEWILHAASQDLPCLWELGLWPDRLFDTELAARLAGLPRVGLAAVLERMLGVTLAKEHSAADWSTRPLPESWLTYAALDVELLVELREGLRGLLDSQGKLEWAEQEFEHVRTSPLPGPREDPWRRTSGAHRVKDRTALAVLRQLWHAREDLARHRDVAPSRLLPDSALVAAATAQPRTVPALRQTTGFHGRAAAREAPRWVEAIRLGRERAADGDAPAVHRRGGDGPPAPRMWRDRNPEADARLRTAKPWVARHAEHLGLPTENLLTPDTLRRICWDPPNPVTPETVEAALAERGARPWQIDQVGAIVTVSLLNPLPGD</sequence>
<dbReference type="InterPro" id="IPR002562">
    <property type="entry name" value="3'-5'_exonuclease_dom"/>
</dbReference>
<feature type="region of interest" description="Disordered" evidence="1">
    <location>
        <begin position="1"/>
        <end position="42"/>
    </location>
</feature>
<dbReference type="SUPFAM" id="SSF47819">
    <property type="entry name" value="HRDC-like"/>
    <property type="match status" value="1"/>
</dbReference>
<accession>A0A7W7GNE6</accession>
<dbReference type="InterPro" id="IPR002121">
    <property type="entry name" value="HRDC_dom"/>
</dbReference>
<dbReference type="Gene3D" id="3.30.420.10">
    <property type="entry name" value="Ribonuclease H-like superfamily/Ribonuclease H"/>
    <property type="match status" value="1"/>
</dbReference>
<name>A0A7W7GNE6_9MICC</name>
<dbReference type="AlphaFoldDB" id="A0A7W7GNE6"/>
<organism evidence="3 4">
    <name type="scientific">Micrococcus cohnii</name>
    <dbReference type="NCBI Taxonomy" id="993416"/>
    <lineage>
        <taxon>Bacteria</taxon>
        <taxon>Bacillati</taxon>
        <taxon>Actinomycetota</taxon>
        <taxon>Actinomycetes</taxon>
        <taxon>Micrococcales</taxon>
        <taxon>Micrococcaceae</taxon>
        <taxon>Micrococcus</taxon>
    </lineage>
</organism>
<dbReference type="InterPro" id="IPR010997">
    <property type="entry name" value="HRDC-like_sf"/>
</dbReference>
<feature type="domain" description="HRDC" evidence="2">
    <location>
        <begin position="250"/>
        <end position="330"/>
    </location>
</feature>
<evidence type="ECO:0000313" key="3">
    <source>
        <dbReference type="EMBL" id="MBB4735368.1"/>
    </source>
</evidence>
<feature type="region of interest" description="Disordered" evidence="1">
    <location>
        <begin position="328"/>
        <end position="351"/>
    </location>
</feature>
<dbReference type="RefSeq" id="WP_184241218.1">
    <property type="nucleotide sequence ID" value="NZ_JACHNA010000001.1"/>
</dbReference>
<dbReference type="PANTHER" id="PTHR47649">
    <property type="entry name" value="RIBONUCLEASE D"/>
    <property type="match status" value="1"/>
</dbReference>
<dbReference type="GO" id="GO:0000166">
    <property type="term" value="F:nucleotide binding"/>
    <property type="evidence" value="ECO:0007669"/>
    <property type="project" value="InterPro"/>
</dbReference>
<proteinExistence type="predicted"/>
<evidence type="ECO:0000313" key="4">
    <source>
        <dbReference type="Proteomes" id="UP000540191"/>
    </source>
</evidence>
<dbReference type="GO" id="GO:0033890">
    <property type="term" value="F:ribonuclease D activity"/>
    <property type="evidence" value="ECO:0007669"/>
    <property type="project" value="UniProtKB-EC"/>
</dbReference>
<dbReference type="GO" id="GO:0003676">
    <property type="term" value="F:nucleic acid binding"/>
    <property type="evidence" value="ECO:0007669"/>
    <property type="project" value="InterPro"/>
</dbReference>
<dbReference type="Pfam" id="PF18305">
    <property type="entry name" value="DNA_pol_A_exoN"/>
    <property type="match status" value="1"/>
</dbReference>
<dbReference type="CDD" id="cd06142">
    <property type="entry name" value="RNaseD_exo"/>
    <property type="match status" value="1"/>
</dbReference>
<reference evidence="3 4" key="1">
    <citation type="submission" date="2020-08" db="EMBL/GenBank/DDBJ databases">
        <title>Sequencing the genomes of 1000 actinobacteria strains.</title>
        <authorList>
            <person name="Klenk H.-P."/>
        </authorList>
    </citation>
    <scope>NUCLEOTIDE SEQUENCE [LARGE SCALE GENOMIC DNA]</scope>
    <source>
        <strain evidence="3 4">DSM 23974</strain>
    </source>
</reference>
<feature type="compositionally biased region" description="Basic and acidic residues" evidence="1">
    <location>
        <begin position="22"/>
        <end position="32"/>
    </location>
</feature>
<dbReference type="GO" id="GO:0006139">
    <property type="term" value="P:nucleobase-containing compound metabolic process"/>
    <property type="evidence" value="ECO:0007669"/>
    <property type="project" value="InterPro"/>
</dbReference>
<dbReference type="InterPro" id="IPR051086">
    <property type="entry name" value="RNase_D-like"/>
</dbReference>
<dbReference type="InterPro" id="IPR012337">
    <property type="entry name" value="RNaseH-like_sf"/>
</dbReference>
<dbReference type="InterPro" id="IPR036397">
    <property type="entry name" value="RNaseH_sf"/>
</dbReference>
<dbReference type="EMBL" id="JACHNA010000001">
    <property type="protein sequence ID" value="MBB4735368.1"/>
    <property type="molecule type" value="Genomic_DNA"/>
</dbReference>
<protein>
    <submittedName>
        <fullName evidence="3">Ribonuclease D</fullName>
        <ecNumber evidence="3">3.1.13.5</ecNumber>
    </submittedName>
</protein>
<gene>
    <name evidence="3" type="ORF">HDA30_000876</name>
</gene>
<dbReference type="SUPFAM" id="SSF53098">
    <property type="entry name" value="Ribonuclease H-like"/>
    <property type="match status" value="1"/>
</dbReference>
<dbReference type="Pfam" id="PF00570">
    <property type="entry name" value="HRDC"/>
    <property type="match status" value="1"/>
</dbReference>
<dbReference type="Gene3D" id="1.10.150.80">
    <property type="entry name" value="HRDC domain"/>
    <property type="match status" value="2"/>
</dbReference>